<accession>A0A426XXQ8</accession>
<dbReference type="Proteomes" id="UP000287651">
    <property type="component" value="Unassembled WGS sequence"/>
</dbReference>
<proteinExistence type="predicted"/>
<gene>
    <name evidence="1" type="ORF">B296_00055833</name>
</gene>
<dbReference type="AlphaFoldDB" id="A0A426XXQ8"/>
<protein>
    <submittedName>
        <fullName evidence="1">Uncharacterized protein</fullName>
    </submittedName>
</protein>
<dbReference type="EMBL" id="AMZH03016585">
    <property type="protein sequence ID" value="RRT44252.1"/>
    <property type="molecule type" value="Genomic_DNA"/>
</dbReference>
<evidence type="ECO:0000313" key="1">
    <source>
        <dbReference type="EMBL" id="RRT44252.1"/>
    </source>
</evidence>
<sequence length="289" mass="32651">MELLNVKCICCPNHASTTLIALVIVVAGNVSYDSLVRREHHNDIYGEVEAFQNRSPALIVADISFFFLGCGSLPDRMAYRLKQQRQRNLRRWPPLFNLDHFVAGGPRRTPDMLEPSSLPCLDARDWSRRKWSHRPRYVIRCRSPHHWEAPPHRHCSHHHHRSLECLPTGDTGASTLVTVKPTAAEESMHQIYISLGRPQHSIPSIITGSRSLAAHLLLLPCSHLTPSIAEESGPVGSSSEDGLWKDEERPLKKTVISHCNLSPIHRSLASSFRESLITVHRGVYLIRYA</sequence>
<comment type="caution">
    <text evidence="1">The sequence shown here is derived from an EMBL/GenBank/DDBJ whole genome shotgun (WGS) entry which is preliminary data.</text>
</comment>
<evidence type="ECO:0000313" key="2">
    <source>
        <dbReference type="Proteomes" id="UP000287651"/>
    </source>
</evidence>
<organism evidence="1 2">
    <name type="scientific">Ensete ventricosum</name>
    <name type="common">Abyssinian banana</name>
    <name type="synonym">Musa ensete</name>
    <dbReference type="NCBI Taxonomy" id="4639"/>
    <lineage>
        <taxon>Eukaryota</taxon>
        <taxon>Viridiplantae</taxon>
        <taxon>Streptophyta</taxon>
        <taxon>Embryophyta</taxon>
        <taxon>Tracheophyta</taxon>
        <taxon>Spermatophyta</taxon>
        <taxon>Magnoliopsida</taxon>
        <taxon>Liliopsida</taxon>
        <taxon>Zingiberales</taxon>
        <taxon>Musaceae</taxon>
        <taxon>Ensete</taxon>
    </lineage>
</organism>
<reference evidence="1 2" key="1">
    <citation type="journal article" date="2014" name="Agronomy (Basel)">
        <title>A Draft Genome Sequence for Ensete ventricosum, the Drought-Tolerant Tree Against Hunger.</title>
        <authorList>
            <person name="Harrison J."/>
            <person name="Moore K.A."/>
            <person name="Paszkiewicz K."/>
            <person name="Jones T."/>
            <person name="Grant M."/>
            <person name="Ambacheew D."/>
            <person name="Muzemil S."/>
            <person name="Studholme D.J."/>
        </authorList>
    </citation>
    <scope>NUCLEOTIDE SEQUENCE [LARGE SCALE GENOMIC DNA]</scope>
</reference>
<name>A0A426XXQ8_ENSVE</name>